<organism evidence="1 2">
    <name type="scientific">Pseudolysinimonas kribbensis</name>
    <dbReference type="NCBI Taxonomy" id="433641"/>
    <lineage>
        <taxon>Bacteria</taxon>
        <taxon>Bacillati</taxon>
        <taxon>Actinomycetota</taxon>
        <taxon>Actinomycetes</taxon>
        <taxon>Micrococcales</taxon>
        <taxon>Microbacteriaceae</taxon>
        <taxon>Pseudolysinimonas</taxon>
    </lineage>
</organism>
<gene>
    <name evidence="1" type="ORF">GCM10025881_34480</name>
</gene>
<dbReference type="EMBL" id="BSVB01000001">
    <property type="protein sequence ID" value="GMA96624.1"/>
    <property type="molecule type" value="Genomic_DNA"/>
</dbReference>
<dbReference type="RefSeq" id="WP_284255152.1">
    <property type="nucleotide sequence ID" value="NZ_BAAAQO010000004.1"/>
</dbReference>
<evidence type="ECO:0008006" key="3">
    <source>
        <dbReference type="Google" id="ProtNLM"/>
    </source>
</evidence>
<evidence type="ECO:0000313" key="1">
    <source>
        <dbReference type="EMBL" id="GMA96624.1"/>
    </source>
</evidence>
<protein>
    <recommendedName>
        <fullName evidence="3">SRPBCC domain-containing protein</fullName>
    </recommendedName>
</protein>
<reference evidence="2" key="1">
    <citation type="journal article" date="2019" name="Int. J. Syst. Evol. Microbiol.">
        <title>The Global Catalogue of Microorganisms (GCM) 10K type strain sequencing project: providing services to taxonomists for standard genome sequencing and annotation.</title>
        <authorList>
            <consortium name="The Broad Institute Genomics Platform"/>
            <consortium name="The Broad Institute Genome Sequencing Center for Infectious Disease"/>
            <person name="Wu L."/>
            <person name="Ma J."/>
        </authorList>
    </citation>
    <scope>NUCLEOTIDE SEQUENCE [LARGE SCALE GENOMIC DNA]</scope>
    <source>
        <strain evidence="2">NBRC 108894</strain>
    </source>
</reference>
<evidence type="ECO:0000313" key="2">
    <source>
        <dbReference type="Proteomes" id="UP001157034"/>
    </source>
</evidence>
<sequence length="121" mass="13364">MSIRTVERVVDLPRAIVWDGLVDPVLVEGWFDPELRLVGGEPRVEVLERRDPELLRVRIAGLGELTFSSDEVAGGTRGTSTLLRFTGPVGDPDELLDRLEDLLRGHPVDWRAEAPAIRSAG</sequence>
<dbReference type="InterPro" id="IPR023393">
    <property type="entry name" value="START-like_dom_sf"/>
</dbReference>
<keyword evidence="2" id="KW-1185">Reference proteome</keyword>
<accession>A0ABQ6KBH2</accession>
<dbReference type="Gene3D" id="3.30.530.20">
    <property type="match status" value="1"/>
</dbReference>
<comment type="caution">
    <text evidence="1">The sequence shown here is derived from an EMBL/GenBank/DDBJ whole genome shotgun (WGS) entry which is preliminary data.</text>
</comment>
<proteinExistence type="predicted"/>
<dbReference type="Proteomes" id="UP001157034">
    <property type="component" value="Unassembled WGS sequence"/>
</dbReference>
<name>A0ABQ6KBH2_9MICO</name>
<dbReference type="SUPFAM" id="SSF55961">
    <property type="entry name" value="Bet v1-like"/>
    <property type="match status" value="1"/>
</dbReference>